<evidence type="ECO:0000313" key="2">
    <source>
        <dbReference type="Proteomes" id="UP001165590"/>
    </source>
</evidence>
<protein>
    <submittedName>
        <fullName evidence="1">Uncharacterized protein</fullName>
    </submittedName>
</protein>
<accession>A0ABT3V4Q7</accession>
<dbReference type="Proteomes" id="UP001165590">
    <property type="component" value="Unassembled WGS sequence"/>
</dbReference>
<dbReference type="EMBL" id="JAIFZO010000002">
    <property type="protein sequence ID" value="MCX4234738.1"/>
    <property type="molecule type" value="Genomic_DNA"/>
</dbReference>
<organism evidence="1 2">
    <name type="scientific">Streptomyces ortus</name>
    <dbReference type="NCBI Taxonomy" id="2867268"/>
    <lineage>
        <taxon>Bacteria</taxon>
        <taxon>Bacillati</taxon>
        <taxon>Actinomycetota</taxon>
        <taxon>Actinomycetes</taxon>
        <taxon>Kitasatosporales</taxon>
        <taxon>Streptomycetaceae</taxon>
        <taxon>Streptomyces</taxon>
    </lineage>
</organism>
<keyword evidence="2" id="KW-1185">Reference proteome</keyword>
<reference evidence="1" key="1">
    <citation type="journal article" date="2022" name="bioRxiv">
        <title>Discovery and biosynthetic assessment of Streptomyces ortus sp nov. isolated from a deep-sea sponge.</title>
        <authorList>
            <person name="Williams S.E."/>
        </authorList>
    </citation>
    <scope>NUCLEOTIDE SEQUENCE</scope>
    <source>
        <strain evidence="1">A15ISP2-DRY2</strain>
    </source>
</reference>
<evidence type="ECO:0000313" key="1">
    <source>
        <dbReference type="EMBL" id="MCX4234738.1"/>
    </source>
</evidence>
<name>A0ABT3V4Q7_9ACTN</name>
<gene>
    <name evidence="1" type="ORF">K3769_18490</name>
</gene>
<proteinExistence type="predicted"/>
<sequence>MRGCLARGELYVDDLRDNVLELDNTSTNANNVISSHLWTSGSPTP</sequence>
<comment type="caution">
    <text evidence="1">The sequence shown here is derived from an EMBL/GenBank/DDBJ whole genome shotgun (WGS) entry which is preliminary data.</text>
</comment>
<dbReference type="RefSeq" id="WP_267027509.1">
    <property type="nucleotide sequence ID" value="NZ_JAIFZO010000002.1"/>
</dbReference>